<dbReference type="EMBL" id="MFNE01000026">
    <property type="protein sequence ID" value="OGG95291.1"/>
    <property type="molecule type" value="Genomic_DNA"/>
</dbReference>
<name>A0A1F6GAY8_9PROT</name>
<dbReference type="Proteomes" id="UP000178449">
    <property type="component" value="Unassembled WGS sequence"/>
</dbReference>
<evidence type="ECO:0000313" key="1">
    <source>
        <dbReference type="EMBL" id="OGG95291.1"/>
    </source>
</evidence>
<protein>
    <submittedName>
        <fullName evidence="1">Uncharacterized protein</fullName>
    </submittedName>
</protein>
<accession>A0A1F6GAY8</accession>
<reference evidence="1 2" key="1">
    <citation type="journal article" date="2016" name="Nat. Commun.">
        <title>Thousands of microbial genomes shed light on interconnected biogeochemical processes in an aquifer system.</title>
        <authorList>
            <person name="Anantharaman K."/>
            <person name="Brown C.T."/>
            <person name="Hug L.A."/>
            <person name="Sharon I."/>
            <person name="Castelle C.J."/>
            <person name="Probst A.J."/>
            <person name="Thomas B.C."/>
            <person name="Singh A."/>
            <person name="Wilkins M.J."/>
            <person name="Karaoz U."/>
            <person name="Brodie E.L."/>
            <person name="Williams K.H."/>
            <person name="Hubbard S.S."/>
            <person name="Banfield J.F."/>
        </authorList>
    </citation>
    <scope>NUCLEOTIDE SEQUENCE [LARGE SCALE GENOMIC DNA]</scope>
</reference>
<gene>
    <name evidence="1" type="ORF">A2527_08975</name>
</gene>
<sequence>MTLLVFVSDEEIVQSLLEDPSYLPLDSDLGFPALEPLVEKKGLNPNLPFEVFRDWQKGGYLLVGQDLAA</sequence>
<evidence type="ECO:0000313" key="2">
    <source>
        <dbReference type="Proteomes" id="UP000178449"/>
    </source>
</evidence>
<dbReference type="AlphaFoldDB" id="A0A1F6GAY8"/>
<organism evidence="1 2">
    <name type="scientific">Candidatus Lambdaproteobacteria bacterium RIFOXYD2_FULL_50_16</name>
    <dbReference type="NCBI Taxonomy" id="1817772"/>
    <lineage>
        <taxon>Bacteria</taxon>
        <taxon>Pseudomonadati</taxon>
        <taxon>Pseudomonadota</taxon>
        <taxon>Candidatus Lambdaproteobacteria</taxon>
    </lineage>
</organism>
<dbReference type="STRING" id="1817772.A2527_08975"/>
<comment type="caution">
    <text evidence="1">The sequence shown here is derived from an EMBL/GenBank/DDBJ whole genome shotgun (WGS) entry which is preliminary data.</text>
</comment>
<proteinExistence type="predicted"/>